<dbReference type="Proteomes" id="UP001218218">
    <property type="component" value="Unassembled WGS sequence"/>
</dbReference>
<dbReference type="AlphaFoldDB" id="A0AAD7AM32"/>
<evidence type="ECO:0000259" key="1">
    <source>
        <dbReference type="Pfam" id="PF00561"/>
    </source>
</evidence>
<dbReference type="EMBL" id="JARIHO010000004">
    <property type="protein sequence ID" value="KAJ7362598.1"/>
    <property type="molecule type" value="Genomic_DNA"/>
</dbReference>
<comment type="caution">
    <text evidence="2">The sequence shown here is derived from an EMBL/GenBank/DDBJ whole genome shotgun (WGS) entry which is preliminary data.</text>
</comment>
<dbReference type="Pfam" id="PF00561">
    <property type="entry name" value="Abhydrolase_1"/>
    <property type="match status" value="1"/>
</dbReference>
<dbReference type="InterPro" id="IPR000073">
    <property type="entry name" value="AB_hydrolase_1"/>
</dbReference>
<sequence>MPSMDLESSTGLDSFHYTLSTPTDANAEATAEGTPTLVLIHPIVLASEIFHPIYADPRLRRFNLLTMDLRGHGLTSAGADDTYGPETAARDVLNLMDALKVRAAHVMGLSYGSCVALQMTISAPERVLSLFILSPLPLTEPPEIIAGRNEIWDCWMDAFSDPQNVDTLALADMLTGGMQLGWNNRETNLGKVLVTNAIPHAIRNWAPQNFDLFQAVTMKFYMNRIPHSVESLARIRCPVAIVHCSEDIAYPIHHAEELLNLMLCAGIDAQLVSIEDAPHCGNITHFEE</sequence>
<evidence type="ECO:0000313" key="2">
    <source>
        <dbReference type="EMBL" id="KAJ7362598.1"/>
    </source>
</evidence>
<dbReference type="GO" id="GO:0046503">
    <property type="term" value="P:glycerolipid catabolic process"/>
    <property type="evidence" value="ECO:0007669"/>
    <property type="project" value="TreeGrafter"/>
</dbReference>
<protein>
    <submittedName>
        <fullName evidence="2">Alpha/Beta hydrolase protein</fullName>
    </submittedName>
</protein>
<dbReference type="SUPFAM" id="SSF53474">
    <property type="entry name" value="alpha/beta-Hydrolases"/>
    <property type="match status" value="1"/>
</dbReference>
<accession>A0AAD7AM32</accession>
<proteinExistence type="predicted"/>
<keyword evidence="2" id="KW-0378">Hydrolase</keyword>
<gene>
    <name evidence="2" type="ORF">DFH08DRAFT_683702</name>
</gene>
<keyword evidence="3" id="KW-1185">Reference proteome</keyword>
<dbReference type="GO" id="GO:0004806">
    <property type="term" value="F:triacylglycerol lipase activity"/>
    <property type="evidence" value="ECO:0007669"/>
    <property type="project" value="TreeGrafter"/>
</dbReference>
<dbReference type="PANTHER" id="PTHR43433">
    <property type="entry name" value="HYDROLASE, ALPHA/BETA FOLD FAMILY PROTEIN"/>
    <property type="match status" value="1"/>
</dbReference>
<feature type="domain" description="AB hydrolase-1" evidence="1">
    <location>
        <begin position="35"/>
        <end position="284"/>
    </location>
</feature>
<dbReference type="Gene3D" id="3.40.50.1820">
    <property type="entry name" value="alpha/beta hydrolase"/>
    <property type="match status" value="1"/>
</dbReference>
<evidence type="ECO:0000313" key="3">
    <source>
        <dbReference type="Proteomes" id="UP001218218"/>
    </source>
</evidence>
<dbReference type="InterPro" id="IPR050471">
    <property type="entry name" value="AB_hydrolase"/>
</dbReference>
<name>A0AAD7AM32_9AGAR</name>
<reference evidence="2" key="1">
    <citation type="submission" date="2023-03" db="EMBL/GenBank/DDBJ databases">
        <title>Massive genome expansion in bonnet fungi (Mycena s.s.) driven by repeated elements and novel gene families across ecological guilds.</title>
        <authorList>
            <consortium name="Lawrence Berkeley National Laboratory"/>
            <person name="Harder C.B."/>
            <person name="Miyauchi S."/>
            <person name="Viragh M."/>
            <person name="Kuo A."/>
            <person name="Thoen E."/>
            <person name="Andreopoulos B."/>
            <person name="Lu D."/>
            <person name="Skrede I."/>
            <person name="Drula E."/>
            <person name="Henrissat B."/>
            <person name="Morin E."/>
            <person name="Kohler A."/>
            <person name="Barry K."/>
            <person name="LaButti K."/>
            <person name="Morin E."/>
            <person name="Salamov A."/>
            <person name="Lipzen A."/>
            <person name="Mereny Z."/>
            <person name="Hegedus B."/>
            <person name="Baldrian P."/>
            <person name="Stursova M."/>
            <person name="Weitz H."/>
            <person name="Taylor A."/>
            <person name="Grigoriev I.V."/>
            <person name="Nagy L.G."/>
            <person name="Martin F."/>
            <person name="Kauserud H."/>
        </authorList>
    </citation>
    <scope>NUCLEOTIDE SEQUENCE</scope>
    <source>
        <strain evidence="2">CBHHK002</strain>
    </source>
</reference>
<dbReference type="PANTHER" id="PTHR43433:SF5">
    <property type="entry name" value="AB HYDROLASE-1 DOMAIN-CONTAINING PROTEIN"/>
    <property type="match status" value="1"/>
</dbReference>
<organism evidence="2 3">
    <name type="scientific">Mycena albidolilacea</name>
    <dbReference type="NCBI Taxonomy" id="1033008"/>
    <lineage>
        <taxon>Eukaryota</taxon>
        <taxon>Fungi</taxon>
        <taxon>Dikarya</taxon>
        <taxon>Basidiomycota</taxon>
        <taxon>Agaricomycotina</taxon>
        <taxon>Agaricomycetes</taxon>
        <taxon>Agaricomycetidae</taxon>
        <taxon>Agaricales</taxon>
        <taxon>Marasmiineae</taxon>
        <taxon>Mycenaceae</taxon>
        <taxon>Mycena</taxon>
    </lineage>
</organism>
<dbReference type="InterPro" id="IPR029058">
    <property type="entry name" value="AB_hydrolase_fold"/>
</dbReference>